<keyword evidence="1" id="KW-0812">Transmembrane</keyword>
<dbReference type="EMBL" id="CP120682">
    <property type="protein sequence ID" value="WKN38743.1"/>
    <property type="molecule type" value="Genomic_DNA"/>
</dbReference>
<sequence>MQIIICNTAYKYQIYALFVWGAIGFFSQHAVAQTRPAATIANGNSGIISCSGCQQLDLDNAWDADPDSRATLDISSSILGGSAYVVYEFANSVNLYNNLILTFGYSGPGFLSGLISSQVFEHLTIQLQDNSGTEITTYDNTNMASVNLVNASENLFEIRIINPSANTRRIRIEAGSLLSLLNKDSYIYDIVQQEAAYDFVTRDVDVGYYEGGSPVSISLCLGGCTITDQDHATINYDPNSEYARIVSPISATLGEKYLYARYDWGGTTTYAGLDYDIYLVVAQENFVSLTTDLFDNDQLEVVLEYSDASQETFSASDNSSLVEANVLYPGSNKFFIRIDANDGKSVRSVEVRLYRPIVSGTRMAAPLAEGDNEMRVYNAFAADSDNNPLPVSLLYFYADAAFDQVQLQWATAWEEHNDHFLIEHSTDASSFHPLIKIPAADQGSSTNYYEAIDDQPAFGQNYYRLTQVDLDGSISQFPVVSAYFQLPAEALIIKPVTEEGRIYVSVAENSLTNREAVVWIRDAQGRTIQQDNAATLGRNYSIILPHNVKPGVYLVSLLTEGSFLTRKILLD</sequence>
<evidence type="ECO:0000313" key="2">
    <source>
        <dbReference type="EMBL" id="WKN38743.1"/>
    </source>
</evidence>
<proteinExistence type="predicted"/>
<evidence type="ECO:0008006" key="3">
    <source>
        <dbReference type="Google" id="ProtNLM"/>
    </source>
</evidence>
<gene>
    <name evidence="2" type="ORF">K4G66_08505</name>
</gene>
<reference evidence="2" key="1">
    <citation type="journal article" date="2023" name="Comput. Struct. Biotechnol. J.">
        <title>Discovery of a novel marine Bacteroidetes with a rich repertoire of carbohydrate-active enzymes.</title>
        <authorList>
            <person name="Chen B."/>
            <person name="Liu G."/>
            <person name="Chen Q."/>
            <person name="Wang H."/>
            <person name="Liu L."/>
            <person name="Tang K."/>
        </authorList>
    </citation>
    <scope>NUCLEOTIDE SEQUENCE</scope>
    <source>
        <strain evidence="2">TK19036</strain>
    </source>
</reference>
<name>A0AA49GQR4_9BACT</name>
<keyword evidence="1" id="KW-0472">Membrane</keyword>
<protein>
    <recommendedName>
        <fullName evidence="3">T9SS type A sorting domain-containing protein</fullName>
    </recommendedName>
</protein>
<accession>A0AA49GQR4</accession>
<feature type="transmembrane region" description="Helical" evidence="1">
    <location>
        <begin position="12"/>
        <end position="31"/>
    </location>
</feature>
<keyword evidence="1" id="KW-1133">Transmembrane helix</keyword>
<organism evidence="2">
    <name type="scientific">Roseihalotalea indica</name>
    <dbReference type="NCBI Taxonomy" id="2867963"/>
    <lineage>
        <taxon>Bacteria</taxon>
        <taxon>Pseudomonadati</taxon>
        <taxon>Bacteroidota</taxon>
        <taxon>Cytophagia</taxon>
        <taxon>Cytophagales</taxon>
        <taxon>Catalimonadaceae</taxon>
        <taxon>Roseihalotalea</taxon>
    </lineage>
</organism>
<evidence type="ECO:0000256" key="1">
    <source>
        <dbReference type="SAM" id="Phobius"/>
    </source>
</evidence>
<reference evidence="2" key="2">
    <citation type="journal article" date="2024" name="Antonie Van Leeuwenhoek">
        <title>Roseihalotalea indica gen. nov., sp. nov., a halophilic Bacteroidetes from mesopelagic Southwest Indian Ocean with higher carbohydrate metabolic potential.</title>
        <authorList>
            <person name="Chen B."/>
            <person name="Zhang M."/>
            <person name="Lin D."/>
            <person name="Ye J."/>
            <person name="Tang K."/>
        </authorList>
    </citation>
    <scope>NUCLEOTIDE SEQUENCE</scope>
    <source>
        <strain evidence="2">TK19036</strain>
    </source>
</reference>
<dbReference type="AlphaFoldDB" id="A0AA49GQR4"/>